<gene>
    <name evidence="9" type="ORF">ENQ20_10780</name>
</gene>
<dbReference type="Gene3D" id="1.10.3720.10">
    <property type="entry name" value="MetI-like"/>
    <property type="match status" value="1"/>
</dbReference>
<dbReference type="PROSITE" id="PS50928">
    <property type="entry name" value="ABC_TM1"/>
    <property type="match status" value="1"/>
</dbReference>
<keyword evidence="4 7" id="KW-0812">Transmembrane</keyword>
<dbReference type="PANTHER" id="PTHR32243:SF18">
    <property type="entry name" value="INNER MEMBRANE ABC TRANSPORTER PERMEASE PROTEIN YCJP"/>
    <property type="match status" value="1"/>
</dbReference>
<dbReference type="PANTHER" id="PTHR32243">
    <property type="entry name" value="MALTOSE TRANSPORT SYSTEM PERMEASE-RELATED"/>
    <property type="match status" value="1"/>
</dbReference>
<reference evidence="9" key="1">
    <citation type="journal article" date="2020" name="mSystems">
        <title>Genome- and Community-Level Interaction Insights into Carbon Utilization and Element Cycling Functions of Hydrothermarchaeota in Hydrothermal Sediment.</title>
        <authorList>
            <person name="Zhou Z."/>
            <person name="Liu Y."/>
            <person name="Xu W."/>
            <person name="Pan J."/>
            <person name="Luo Z.H."/>
            <person name="Li M."/>
        </authorList>
    </citation>
    <scope>NUCLEOTIDE SEQUENCE [LARGE SCALE GENOMIC DNA]</scope>
    <source>
        <strain evidence="9">SpSt-289</strain>
    </source>
</reference>
<keyword evidence="3" id="KW-1003">Cell membrane</keyword>
<dbReference type="Pfam" id="PF00528">
    <property type="entry name" value="BPD_transp_1"/>
    <property type="match status" value="1"/>
</dbReference>
<feature type="transmembrane region" description="Helical" evidence="7">
    <location>
        <begin position="87"/>
        <end position="107"/>
    </location>
</feature>
<feature type="transmembrane region" description="Helical" evidence="7">
    <location>
        <begin position="152"/>
        <end position="171"/>
    </location>
</feature>
<evidence type="ECO:0000256" key="3">
    <source>
        <dbReference type="ARBA" id="ARBA00022475"/>
    </source>
</evidence>
<comment type="caution">
    <text evidence="9">The sequence shown here is derived from an EMBL/GenBank/DDBJ whole genome shotgun (WGS) entry which is preliminary data.</text>
</comment>
<keyword evidence="2 7" id="KW-0813">Transport</keyword>
<sequence>MRGTPPLRSVRHTRLNRHLITHLWQGAVALVLIVAFLLPVYWMITTALKTTADTFAVPPVLIFQPTFEHFRVVYEEGSVARSLVNSLIVATSATLLSVLIGAPAAYVLARFNFRGKADLWFWIITNRFISPIVVALPFFLIARDLRILDKHIALILVYLTFGIPLVVWLCVDQFRAVPREVDEAATVDGANLWQVFFRINLPLAMPGIVVSAILAFIASWNELMFALVLTRAEARTAPVEAANFMTGFGIRWGPMMATGTLIVLPVLIFALLVSRNLVRGLTMGAVK</sequence>
<feature type="transmembrane region" description="Helical" evidence="7">
    <location>
        <begin position="201"/>
        <end position="220"/>
    </location>
</feature>
<dbReference type="GO" id="GO:0005886">
    <property type="term" value="C:plasma membrane"/>
    <property type="evidence" value="ECO:0007669"/>
    <property type="project" value="UniProtKB-SubCell"/>
</dbReference>
<name>A0A7C1FG88_9CHLR</name>
<proteinExistence type="inferred from homology"/>
<feature type="transmembrane region" description="Helical" evidence="7">
    <location>
        <begin position="119"/>
        <end position="140"/>
    </location>
</feature>
<feature type="transmembrane region" description="Helical" evidence="7">
    <location>
        <begin position="21"/>
        <end position="44"/>
    </location>
</feature>
<feature type="transmembrane region" description="Helical" evidence="7">
    <location>
        <begin position="252"/>
        <end position="273"/>
    </location>
</feature>
<dbReference type="InterPro" id="IPR050901">
    <property type="entry name" value="BP-dep_ABC_trans_perm"/>
</dbReference>
<keyword evidence="5 7" id="KW-1133">Transmembrane helix</keyword>
<evidence type="ECO:0000256" key="4">
    <source>
        <dbReference type="ARBA" id="ARBA00022692"/>
    </source>
</evidence>
<evidence type="ECO:0000256" key="6">
    <source>
        <dbReference type="ARBA" id="ARBA00023136"/>
    </source>
</evidence>
<comment type="subcellular location">
    <subcellularLocation>
        <location evidence="1 7">Cell membrane</location>
        <topology evidence="1 7">Multi-pass membrane protein</topology>
    </subcellularLocation>
</comment>
<organism evidence="9">
    <name type="scientific">Caldilinea aerophila</name>
    <dbReference type="NCBI Taxonomy" id="133453"/>
    <lineage>
        <taxon>Bacteria</taxon>
        <taxon>Bacillati</taxon>
        <taxon>Chloroflexota</taxon>
        <taxon>Caldilineae</taxon>
        <taxon>Caldilineales</taxon>
        <taxon>Caldilineaceae</taxon>
        <taxon>Caldilinea</taxon>
    </lineage>
</organism>
<evidence type="ECO:0000256" key="1">
    <source>
        <dbReference type="ARBA" id="ARBA00004651"/>
    </source>
</evidence>
<evidence type="ECO:0000259" key="8">
    <source>
        <dbReference type="PROSITE" id="PS50928"/>
    </source>
</evidence>
<protein>
    <submittedName>
        <fullName evidence="9">Carbohydrate ABC transporter permease</fullName>
    </submittedName>
</protein>
<evidence type="ECO:0000256" key="2">
    <source>
        <dbReference type="ARBA" id="ARBA00022448"/>
    </source>
</evidence>
<evidence type="ECO:0000256" key="5">
    <source>
        <dbReference type="ARBA" id="ARBA00022989"/>
    </source>
</evidence>
<dbReference type="GO" id="GO:0055085">
    <property type="term" value="P:transmembrane transport"/>
    <property type="evidence" value="ECO:0007669"/>
    <property type="project" value="InterPro"/>
</dbReference>
<dbReference type="AlphaFoldDB" id="A0A7C1FG88"/>
<dbReference type="InterPro" id="IPR000515">
    <property type="entry name" value="MetI-like"/>
</dbReference>
<keyword evidence="6 7" id="KW-0472">Membrane</keyword>
<evidence type="ECO:0000313" key="9">
    <source>
        <dbReference type="EMBL" id="HDX31957.1"/>
    </source>
</evidence>
<dbReference type="SUPFAM" id="SSF161098">
    <property type="entry name" value="MetI-like"/>
    <property type="match status" value="1"/>
</dbReference>
<dbReference type="EMBL" id="DSMG01000106">
    <property type="protein sequence ID" value="HDX31957.1"/>
    <property type="molecule type" value="Genomic_DNA"/>
</dbReference>
<evidence type="ECO:0000256" key="7">
    <source>
        <dbReference type="RuleBase" id="RU363032"/>
    </source>
</evidence>
<feature type="domain" description="ABC transmembrane type-1" evidence="8">
    <location>
        <begin position="83"/>
        <end position="273"/>
    </location>
</feature>
<dbReference type="InterPro" id="IPR035906">
    <property type="entry name" value="MetI-like_sf"/>
</dbReference>
<accession>A0A7C1FG88</accession>
<comment type="similarity">
    <text evidence="7">Belongs to the binding-protein-dependent transport system permease family.</text>
</comment>
<dbReference type="CDD" id="cd06261">
    <property type="entry name" value="TM_PBP2"/>
    <property type="match status" value="1"/>
</dbReference>